<name>A0AAD7CKH1_9AGAR</name>
<keyword evidence="2" id="KW-1185">Reference proteome</keyword>
<evidence type="ECO:0008006" key="3">
    <source>
        <dbReference type="Google" id="ProtNLM"/>
    </source>
</evidence>
<protein>
    <recommendedName>
        <fullName evidence="3">F-box domain-containing protein</fullName>
    </recommendedName>
</protein>
<reference evidence="1" key="1">
    <citation type="submission" date="2023-03" db="EMBL/GenBank/DDBJ databases">
        <title>Massive genome expansion in bonnet fungi (Mycena s.s.) driven by repeated elements and novel gene families across ecological guilds.</title>
        <authorList>
            <consortium name="Lawrence Berkeley National Laboratory"/>
            <person name="Harder C.B."/>
            <person name="Miyauchi S."/>
            <person name="Viragh M."/>
            <person name="Kuo A."/>
            <person name="Thoen E."/>
            <person name="Andreopoulos B."/>
            <person name="Lu D."/>
            <person name="Skrede I."/>
            <person name="Drula E."/>
            <person name="Henrissat B."/>
            <person name="Morin E."/>
            <person name="Kohler A."/>
            <person name="Barry K."/>
            <person name="LaButti K."/>
            <person name="Morin E."/>
            <person name="Salamov A."/>
            <person name="Lipzen A."/>
            <person name="Mereny Z."/>
            <person name="Hegedus B."/>
            <person name="Baldrian P."/>
            <person name="Stursova M."/>
            <person name="Weitz H."/>
            <person name="Taylor A."/>
            <person name="Grigoriev I.V."/>
            <person name="Nagy L.G."/>
            <person name="Martin F."/>
            <person name="Kauserud H."/>
        </authorList>
    </citation>
    <scope>NUCLEOTIDE SEQUENCE</scope>
    <source>
        <strain evidence="1">9284</strain>
    </source>
</reference>
<dbReference type="AlphaFoldDB" id="A0AAD7CKH1"/>
<gene>
    <name evidence="1" type="ORF">FB45DRAFT_886268</name>
</gene>
<dbReference type="EMBL" id="JARKIF010000001">
    <property type="protein sequence ID" value="KAJ7649882.1"/>
    <property type="molecule type" value="Genomic_DNA"/>
</dbReference>
<evidence type="ECO:0000313" key="1">
    <source>
        <dbReference type="EMBL" id="KAJ7649882.1"/>
    </source>
</evidence>
<proteinExistence type="predicted"/>
<sequence length="416" mass="46083">IEASIAQVHHLNAVRDPVSKLPLELSSNIFIHCLPSIPEACAKEAPMLLLNICTAWTTIALSTPALWACIYAKFPRCSAFEALLSRWFERAGNLPLRLSFHGQVDPLVVALVWRHSGRLECLSFSLIDIKVMREGSGPDSLMQLTHLTRAESAGPPNYLLSLSGTKPRGLLPSLQVLSIRGRQWTLPSRCSLSSVFQLLQICPNLTELYVQAYITRWGRLEGQHRACFSNLASVGILNWISAPRLESLLVGASGADANNDVLLGFLRRSSIPPIQELEVEAFGHWDVLSSLVPDVKRLRLDCPSSRTWTQFLTFFAEPSSSTRLQNLQTLVIDDDPRIIQVEPLDPRAGLALLLRALIARRTQLRTVRVTIANIFGEIESINILEFGPFEELLADGMDIRIGDAGSGENLLRLDVS</sequence>
<feature type="non-terminal residue" evidence="1">
    <location>
        <position position="416"/>
    </location>
</feature>
<evidence type="ECO:0000313" key="2">
    <source>
        <dbReference type="Proteomes" id="UP001221142"/>
    </source>
</evidence>
<comment type="caution">
    <text evidence="1">The sequence shown here is derived from an EMBL/GenBank/DDBJ whole genome shotgun (WGS) entry which is preliminary data.</text>
</comment>
<dbReference type="Proteomes" id="UP001221142">
    <property type="component" value="Unassembled WGS sequence"/>
</dbReference>
<organism evidence="1 2">
    <name type="scientific">Roridomyces roridus</name>
    <dbReference type="NCBI Taxonomy" id="1738132"/>
    <lineage>
        <taxon>Eukaryota</taxon>
        <taxon>Fungi</taxon>
        <taxon>Dikarya</taxon>
        <taxon>Basidiomycota</taxon>
        <taxon>Agaricomycotina</taxon>
        <taxon>Agaricomycetes</taxon>
        <taxon>Agaricomycetidae</taxon>
        <taxon>Agaricales</taxon>
        <taxon>Marasmiineae</taxon>
        <taxon>Mycenaceae</taxon>
        <taxon>Roridomyces</taxon>
    </lineage>
</organism>
<accession>A0AAD7CKH1</accession>